<dbReference type="AlphaFoldDB" id="A0AA35QFL7"/>
<evidence type="ECO:0000313" key="1">
    <source>
        <dbReference type="EMBL" id="CAI6101076.1"/>
    </source>
</evidence>
<dbReference type="InterPro" id="IPR036188">
    <property type="entry name" value="FAD/NAD-bd_sf"/>
</dbReference>
<dbReference type="Gene3D" id="3.50.50.60">
    <property type="entry name" value="FAD/NAD(P)-binding domain"/>
    <property type="match status" value="1"/>
</dbReference>
<dbReference type="EMBL" id="CABFNP030001360">
    <property type="protein sequence ID" value="CAI6101076.1"/>
    <property type="molecule type" value="Genomic_DNA"/>
</dbReference>
<name>A0AA35QFL7_9HYPO</name>
<organism evidence="1 2">
    <name type="scientific">Clonostachys chloroleuca</name>
    <dbReference type="NCBI Taxonomy" id="1926264"/>
    <lineage>
        <taxon>Eukaryota</taxon>
        <taxon>Fungi</taxon>
        <taxon>Dikarya</taxon>
        <taxon>Ascomycota</taxon>
        <taxon>Pezizomycotina</taxon>
        <taxon>Sordariomycetes</taxon>
        <taxon>Hypocreomycetidae</taxon>
        <taxon>Hypocreales</taxon>
        <taxon>Bionectriaceae</taxon>
        <taxon>Clonostachys</taxon>
    </lineage>
</organism>
<proteinExistence type="predicted"/>
<keyword evidence="2" id="KW-1185">Reference proteome</keyword>
<reference evidence="1" key="1">
    <citation type="submission" date="2023-01" db="EMBL/GenBank/DDBJ databases">
        <authorList>
            <person name="Piombo E."/>
        </authorList>
    </citation>
    <scope>NUCLEOTIDE SEQUENCE</scope>
</reference>
<evidence type="ECO:0000313" key="2">
    <source>
        <dbReference type="Proteomes" id="UP001160390"/>
    </source>
</evidence>
<comment type="caution">
    <text evidence="1">The sequence shown here is derived from an EMBL/GenBank/DDBJ whole genome shotgun (WGS) entry which is preliminary data.</text>
</comment>
<sequence>MHLTKALSVGAPILGVVEASPSSARAFTKRHATSSQEYDFVIVGGGTAGLTVVPPNNGSWVEYLYGILESVLVIEYGKIEGTVGYFDPPEDGRGANRLVISSPPVAVSTIALLPSS</sequence>
<dbReference type="Proteomes" id="UP001160390">
    <property type="component" value="Unassembled WGS sequence"/>
</dbReference>
<protein>
    <submittedName>
        <fullName evidence="1">Uncharacterized protein</fullName>
    </submittedName>
</protein>
<gene>
    <name evidence="1" type="ORF">CCHLO57077_00006292</name>
</gene>
<accession>A0AA35QFL7</accession>